<dbReference type="InterPro" id="IPR053832">
    <property type="entry name" value="DUF6924"/>
</dbReference>
<accession>A0A9N8PPU8</accession>
<dbReference type="Pfam" id="PF21962">
    <property type="entry name" value="DUF6924"/>
    <property type="match status" value="1"/>
</dbReference>
<protein>
    <recommendedName>
        <fullName evidence="2">DUF6924 domain-containing protein</fullName>
    </recommendedName>
</protein>
<reference evidence="3" key="1">
    <citation type="submission" date="2020-06" db="EMBL/GenBank/DDBJ databases">
        <authorList>
            <person name="Onetto C."/>
        </authorList>
    </citation>
    <scope>NUCLEOTIDE SEQUENCE</scope>
</reference>
<feature type="region of interest" description="Disordered" evidence="1">
    <location>
        <begin position="164"/>
        <end position="191"/>
    </location>
</feature>
<feature type="region of interest" description="Disordered" evidence="1">
    <location>
        <begin position="1"/>
        <end position="28"/>
    </location>
</feature>
<organism evidence="3 4">
    <name type="scientific">Aureobasidium uvarum</name>
    <dbReference type="NCBI Taxonomy" id="2773716"/>
    <lineage>
        <taxon>Eukaryota</taxon>
        <taxon>Fungi</taxon>
        <taxon>Dikarya</taxon>
        <taxon>Ascomycota</taxon>
        <taxon>Pezizomycotina</taxon>
        <taxon>Dothideomycetes</taxon>
        <taxon>Dothideomycetidae</taxon>
        <taxon>Dothideales</taxon>
        <taxon>Saccotheciaceae</taxon>
        <taxon>Aureobasidium</taxon>
    </lineage>
</organism>
<gene>
    <name evidence="3" type="ORF">AWRI4620_LOCUS2520</name>
</gene>
<evidence type="ECO:0000259" key="2">
    <source>
        <dbReference type="Pfam" id="PF21962"/>
    </source>
</evidence>
<feature type="compositionally biased region" description="Basic and acidic residues" evidence="1">
    <location>
        <begin position="164"/>
        <end position="177"/>
    </location>
</feature>
<dbReference type="EMBL" id="CAINUL010000002">
    <property type="protein sequence ID" value="CAD0108265.1"/>
    <property type="molecule type" value="Genomic_DNA"/>
</dbReference>
<dbReference type="Proteomes" id="UP000745764">
    <property type="component" value="Unassembled WGS sequence"/>
</dbReference>
<dbReference type="AlphaFoldDB" id="A0A9N8PPU8"/>
<name>A0A9N8PPU8_9PEZI</name>
<dbReference type="OrthoDB" id="538223at2759"/>
<keyword evidence="4" id="KW-1185">Reference proteome</keyword>
<feature type="domain" description="DUF6924" evidence="2">
    <location>
        <begin position="55"/>
        <end position="166"/>
    </location>
</feature>
<comment type="caution">
    <text evidence="3">The sequence shown here is derived from an EMBL/GenBank/DDBJ whole genome shotgun (WGS) entry which is preliminary data.</text>
</comment>
<evidence type="ECO:0000313" key="4">
    <source>
        <dbReference type="Proteomes" id="UP000745764"/>
    </source>
</evidence>
<evidence type="ECO:0000313" key="3">
    <source>
        <dbReference type="EMBL" id="CAD0108265.1"/>
    </source>
</evidence>
<evidence type="ECO:0000256" key="1">
    <source>
        <dbReference type="SAM" id="MobiDB-lite"/>
    </source>
</evidence>
<proteinExistence type="predicted"/>
<sequence length="191" mass="21733">MSSTRELAETLPLYPPDPTGGNAHDSQHSSWAAYSLAPLKEGDQERLLDDLNTGDWTTGQCILATQPDFSGRTLRDIYDHHIEASKEDNEMHPHFIIVADQEDWDTNGVLLVYLYASRSLSPPDDDDYDDESVVGVLRCGVEMVDSICCNLEIANMNWEEFKEEEQRDWGGEDHETNPRYSKYNFKTGELN</sequence>